<organism evidence="2 3">
    <name type="scientific">Glarea lozoyensis (strain ATCC 74030 / MF5533)</name>
    <dbReference type="NCBI Taxonomy" id="1104152"/>
    <lineage>
        <taxon>Eukaryota</taxon>
        <taxon>Fungi</taxon>
        <taxon>Dikarya</taxon>
        <taxon>Ascomycota</taxon>
        <taxon>Pezizomycotina</taxon>
        <taxon>Leotiomycetes</taxon>
        <taxon>Helotiales</taxon>
        <taxon>Helotiaceae</taxon>
        <taxon>Glarea</taxon>
    </lineage>
</organism>
<dbReference type="AlphaFoldDB" id="H0EIJ7"/>
<proteinExistence type="predicted"/>
<feature type="compositionally biased region" description="Basic and acidic residues" evidence="1">
    <location>
        <begin position="407"/>
        <end position="426"/>
    </location>
</feature>
<dbReference type="OrthoDB" id="10339001at2759"/>
<name>H0EIJ7_GLAL7</name>
<evidence type="ECO:0000313" key="2">
    <source>
        <dbReference type="EMBL" id="EHL01718.1"/>
    </source>
</evidence>
<reference evidence="2 3" key="1">
    <citation type="journal article" date="2012" name="Eukaryot. Cell">
        <title>Genome sequence of the fungus Glarea lozoyensis: the first genome sequence of a species from the Helotiaceae family.</title>
        <authorList>
            <person name="Youssar L."/>
            <person name="Gruening B.A."/>
            <person name="Erxleben A."/>
            <person name="Guenther S."/>
            <person name="Huettel W."/>
        </authorList>
    </citation>
    <scope>NUCLEOTIDE SEQUENCE [LARGE SCALE GENOMIC DNA]</scope>
    <source>
        <strain evidence="3">ATCC 74030 / MF5533</strain>
    </source>
</reference>
<keyword evidence="3" id="KW-1185">Reference proteome</keyword>
<dbReference type="HOGENOM" id="CLU_624124_0_0_1"/>
<feature type="region of interest" description="Disordered" evidence="1">
    <location>
        <begin position="401"/>
        <end position="426"/>
    </location>
</feature>
<dbReference type="InParanoid" id="H0EIJ7"/>
<comment type="caution">
    <text evidence="2">The sequence shown here is derived from an EMBL/GenBank/DDBJ whole genome shotgun (WGS) entry which is preliminary data.</text>
</comment>
<evidence type="ECO:0000256" key="1">
    <source>
        <dbReference type="SAM" id="MobiDB-lite"/>
    </source>
</evidence>
<dbReference type="Proteomes" id="UP000005446">
    <property type="component" value="Unassembled WGS sequence"/>
</dbReference>
<sequence length="439" mass="50125">MNFFVKEDANPKDRATDFGADRFHFGRRSPEHEVDQEEVELKLLEFTLAQIKSLATSTPESASDDEVNDEFSIADKTQYLISELTRRYQTHFPSPLSNEDRKLQRKFSQDLLKFVADVQRKAHEGVIKQKDIEPCIRQWALVVELRRQYHSTFTSVKPTEEDLAAQHEFSQELLTFQKILLRNAKDGMIKQEEVEPQLRLWAIEVAPMLAKMAQVAKSKMIHYQYCGHVTSPVFERCSQGSFYENVHPNDSCQGFKEVTAERYQRCPQCLANPPSSGGLRGFLDGLSRRASVPPLPSDQVSAPEVNRRASLFSNSTVSSARPSMFSTSATRADTVRAPSVATTMDDEPTPLSQRLTGLFSTFKRRDTNISSSGREIIHLNEPVFKQREISQAPKTFNNTMIPMQQESRPKTPENRNNKEESHFEKKLSKDFWSGLDNLK</sequence>
<gene>
    <name evidence="2" type="ORF">M7I_2356</name>
</gene>
<evidence type="ECO:0000313" key="3">
    <source>
        <dbReference type="Proteomes" id="UP000005446"/>
    </source>
</evidence>
<dbReference type="EMBL" id="AGUE01000047">
    <property type="protein sequence ID" value="EHL01718.1"/>
    <property type="molecule type" value="Genomic_DNA"/>
</dbReference>
<protein>
    <submittedName>
        <fullName evidence="2">Uncharacterized protein</fullName>
    </submittedName>
</protein>
<accession>H0EIJ7</accession>